<dbReference type="CDD" id="cd22157">
    <property type="entry name" value="F-box_AtFBW1-like"/>
    <property type="match status" value="1"/>
</dbReference>
<dbReference type="SUPFAM" id="SSF81383">
    <property type="entry name" value="F-box domain"/>
    <property type="match status" value="1"/>
</dbReference>
<dbReference type="PANTHER" id="PTHR31672:SF13">
    <property type="entry name" value="F-BOX PROTEIN CPR30-LIKE"/>
    <property type="match status" value="1"/>
</dbReference>
<dbReference type="Proteomes" id="UP000237347">
    <property type="component" value="Unassembled WGS sequence"/>
</dbReference>
<comment type="caution">
    <text evidence="2">The sequence shown here is derived from an EMBL/GenBank/DDBJ whole genome shotgun (WGS) entry which is preliminary data.</text>
</comment>
<feature type="domain" description="F-box" evidence="1">
    <location>
        <begin position="1"/>
        <end position="43"/>
    </location>
</feature>
<protein>
    <submittedName>
        <fullName evidence="2">F-box protein cpr1</fullName>
    </submittedName>
</protein>
<dbReference type="InterPro" id="IPR050796">
    <property type="entry name" value="SCF_F-box_component"/>
</dbReference>
<evidence type="ECO:0000313" key="2">
    <source>
        <dbReference type="EMBL" id="KAK7848737.1"/>
    </source>
</evidence>
<dbReference type="EMBL" id="PKMF04000123">
    <property type="protein sequence ID" value="KAK7848737.1"/>
    <property type="molecule type" value="Genomic_DNA"/>
</dbReference>
<gene>
    <name evidence="2" type="primary">CPR1_25</name>
    <name evidence="2" type="ORF">CFP56_004486</name>
</gene>
<proteinExistence type="predicted"/>
<dbReference type="PROSITE" id="PS50181">
    <property type="entry name" value="FBOX"/>
    <property type="match status" value="1"/>
</dbReference>
<dbReference type="PANTHER" id="PTHR31672">
    <property type="entry name" value="BNACNNG10540D PROTEIN"/>
    <property type="match status" value="1"/>
</dbReference>
<reference evidence="2 3" key="1">
    <citation type="journal article" date="2018" name="Sci. Data">
        <title>The draft genome sequence of cork oak.</title>
        <authorList>
            <person name="Ramos A.M."/>
            <person name="Usie A."/>
            <person name="Barbosa P."/>
            <person name="Barros P.M."/>
            <person name="Capote T."/>
            <person name="Chaves I."/>
            <person name="Simoes F."/>
            <person name="Abreu I."/>
            <person name="Carrasquinho I."/>
            <person name="Faro C."/>
            <person name="Guimaraes J.B."/>
            <person name="Mendonca D."/>
            <person name="Nobrega F."/>
            <person name="Rodrigues L."/>
            <person name="Saibo N.J.M."/>
            <person name="Varela M.C."/>
            <person name="Egas C."/>
            <person name="Matos J."/>
            <person name="Miguel C.M."/>
            <person name="Oliveira M.M."/>
            <person name="Ricardo C.P."/>
            <person name="Goncalves S."/>
        </authorList>
    </citation>
    <scope>NUCLEOTIDE SEQUENCE [LARGE SCALE GENOMIC DNA]</scope>
    <source>
        <strain evidence="3">cv. HL8</strain>
    </source>
</reference>
<sequence length="377" mass="43161">MSYLQLELITKILSRLPVKSLVRFLSVSKQWYSLINDPDFVNLHLKHSIETNKDQAFILKEHDFYPTDRYFSVPFLDKNNGFGKAVQIPMPLCHQIKIAIWKSLIRKYKKLPSEPRDYSGSGRPNFAFGHDPHNDDYKVVRIVEFSKEDTPLLDFEVKSLFLLLILPLRNSRSIRRRFYQKKKKKLKSLVVLGGYLCFIVNSFLKYNDVWLMKEYGDSGFIKLSKAPCLGIFIIAECKPLVFSKNGEKVMLKEGHEGSANPVWYDIKMKRGKRVEIQNLPGDFSAAVCIGSLLLLDDGDNVAEEECECKPLVFSKNGEKVMLKEGHEGSANPVWYDIKMKRGKRVEIQNLPGDFSAAVCIGSLLLLDDGDNVAEEER</sequence>
<dbReference type="InterPro" id="IPR001810">
    <property type="entry name" value="F-box_dom"/>
</dbReference>
<evidence type="ECO:0000259" key="1">
    <source>
        <dbReference type="PROSITE" id="PS50181"/>
    </source>
</evidence>
<dbReference type="Pfam" id="PF00646">
    <property type="entry name" value="F-box"/>
    <property type="match status" value="1"/>
</dbReference>
<dbReference type="SMART" id="SM00256">
    <property type="entry name" value="FBOX"/>
    <property type="match status" value="1"/>
</dbReference>
<dbReference type="AlphaFoldDB" id="A0AAW0LBA7"/>
<organism evidence="2 3">
    <name type="scientific">Quercus suber</name>
    <name type="common">Cork oak</name>
    <dbReference type="NCBI Taxonomy" id="58331"/>
    <lineage>
        <taxon>Eukaryota</taxon>
        <taxon>Viridiplantae</taxon>
        <taxon>Streptophyta</taxon>
        <taxon>Embryophyta</taxon>
        <taxon>Tracheophyta</taxon>
        <taxon>Spermatophyta</taxon>
        <taxon>Magnoliopsida</taxon>
        <taxon>eudicotyledons</taxon>
        <taxon>Gunneridae</taxon>
        <taxon>Pentapetalae</taxon>
        <taxon>rosids</taxon>
        <taxon>fabids</taxon>
        <taxon>Fagales</taxon>
        <taxon>Fagaceae</taxon>
        <taxon>Quercus</taxon>
    </lineage>
</organism>
<keyword evidence="3" id="KW-1185">Reference proteome</keyword>
<accession>A0AAW0LBA7</accession>
<dbReference type="Gene3D" id="1.20.1280.50">
    <property type="match status" value="1"/>
</dbReference>
<dbReference type="InterPro" id="IPR036047">
    <property type="entry name" value="F-box-like_dom_sf"/>
</dbReference>
<name>A0AAW0LBA7_QUESU</name>
<evidence type="ECO:0000313" key="3">
    <source>
        <dbReference type="Proteomes" id="UP000237347"/>
    </source>
</evidence>